<dbReference type="AlphaFoldDB" id="W1X9G5"/>
<dbReference type="EMBL" id="AZMM01017191">
    <property type="protein sequence ID" value="ETJ26898.1"/>
    <property type="molecule type" value="Genomic_DNA"/>
</dbReference>
<gene>
    <name evidence="1" type="ORF">Q604_UNBC17191G0001</name>
</gene>
<evidence type="ECO:0000313" key="1">
    <source>
        <dbReference type="EMBL" id="ETJ26898.1"/>
    </source>
</evidence>
<protein>
    <submittedName>
        <fullName evidence="1">ROK family protein</fullName>
    </submittedName>
</protein>
<accession>W1X9G5</accession>
<name>W1X9G5_9ZZZZ</name>
<feature type="non-terminal residue" evidence="1">
    <location>
        <position position="41"/>
    </location>
</feature>
<organism evidence="1">
    <name type="scientific">human gut metagenome</name>
    <dbReference type="NCBI Taxonomy" id="408170"/>
    <lineage>
        <taxon>unclassified sequences</taxon>
        <taxon>metagenomes</taxon>
        <taxon>organismal metagenomes</taxon>
    </lineage>
</organism>
<comment type="caution">
    <text evidence="1">The sequence shown here is derived from an EMBL/GenBank/DDBJ whole genome shotgun (WGS) entry which is preliminary data.</text>
</comment>
<reference evidence="1" key="1">
    <citation type="submission" date="2013-12" db="EMBL/GenBank/DDBJ databases">
        <title>A Varibaculum cambriense genome reconstructed from a premature infant gut community with otherwise low bacterial novelty that shifts toward anaerobic metabolism during the third week of life.</title>
        <authorList>
            <person name="Brown C.T."/>
            <person name="Sharon I."/>
            <person name="Thomas B.C."/>
            <person name="Castelle C.J."/>
            <person name="Morowitz M.J."/>
            <person name="Banfield J.F."/>
        </authorList>
    </citation>
    <scope>NUCLEOTIDE SEQUENCE</scope>
</reference>
<sequence length="41" mass="4835">MIDAKKIYLHSPILTDDKVIAAFYQEISQQPKLLFKDDFCF</sequence>
<proteinExistence type="predicted"/>